<dbReference type="NCBIfam" id="TIGR02461">
    <property type="entry name" value="osmo_MPG_phos"/>
    <property type="match status" value="1"/>
</dbReference>
<gene>
    <name evidence="5" type="ORF">A3L01_01800</name>
</gene>
<evidence type="ECO:0000256" key="2">
    <source>
        <dbReference type="ARBA" id="ARBA00022801"/>
    </source>
</evidence>
<dbReference type="NCBIfam" id="TIGR01486">
    <property type="entry name" value="HAD-SF-IIB-MPGP"/>
    <property type="match status" value="1"/>
</dbReference>
<dbReference type="Pfam" id="PF08282">
    <property type="entry name" value="Hydrolase_3"/>
    <property type="match status" value="1"/>
</dbReference>
<dbReference type="GO" id="GO:0050531">
    <property type="term" value="F:mannosyl-3-phosphoglycerate phosphatase activity"/>
    <property type="evidence" value="ECO:0007669"/>
    <property type="project" value="UniProtKB-UniRule"/>
</dbReference>
<dbReference type="EMBL" id="CP015101">
    <property type="protein sequence ID" value="ASJ04164.1"/>
    <property type="molecule type" value="Genomic_DNA"/>
</dbReference>
<dbReference type="GO" id="GO:0046872">
    <property type="term" value="F:metal ion binding"/>
    <property type="evidence" value="ECO:0007669"/>
    <property type="project" value="UniProtKB-KW"/>
</dbReference>
<evidence type="ECO:0000256" key="1">
    <source>
        <dbReference type="ARBA" id="ARBA00022723"/>
    </source>
</evidence>
<dbReference type="InterPro" id="IPR006381">
    <property type="entry name" value="HAD-SF-IIB-MPGP"/>
</dbReference>
<dbReference type="EC" id="3.1.3.70" evidence="4"/>
<dbReference type="Gene3D" id="3.30.980.20">
    <property type="entry name" value="Putative mannosyl-3-phosphoglycerate phosphatase, domain 2"/>
    <property type="match status" value="1"/>
</dbReference>
<dbReference type="InterPro" id="IPR006379">
    <property type="entry name" value="HAD-SF_hydro_IIB"/>
</dbReference>
<proteinExistence type="predicted"/>
<organism evidence="5 6">
    <name type="scientific">Thermococcus barossii</name>
    <dbReference type="NCBI Taxonomy" id="54077"/>
    <lineage>
        <taxon>Archaea</taxon>
        <taxon>Methanobacteriati</taxon>
        <taxon>Methanobacteriota</taxon>
        <taxon>Thermococci</taxon>
        <taxon>Thermococcales</taxon>
        <taxon>Thermococcaceae</taxon>
        <taxon>Thermococcus</taxon>
    </lineage>
</organism>
<dbReference type="NCBIfam" id="TIGR01484">
    <property type="entry name" value="HAD-SF-IIB"/>
    <property type="match status" value="1"/>
</dbReference>
<dbReference type="Gene3D" id="3.40.50.1000">
    <property type="entry name" value="HAD superfamily/HAD-like"/>
    <property type="match status" value="1"/>
</dbReference>
<keyword evidence="1" id="KW-0479">Metal-binding</keyword>
<accession>A0A2Z2MK23</accession>
<dbReference type="OrthoDB" id="120822at2157"/>
<evidence type="ECO:0000256" key="4">
    <source>
        <dbReference type="NCBIfam" id="TIGR02461"/>
    </source>
</evidence>
<dbReference type="InterPro" id="IPR023214">
    <property type="entry name" value="HAD_sf"/>
</dbReference>
<dbReference type="GO" id="GO:0051479">
    <property type="term" value="P:mannosylglycerate biosynthetic process"/>
    <property type="evidence" value="ECO:0007669"/>
    <property type="project" value="InterPro"/>
</dbReference>
<reference evidence="5 6" key="1">
    <citation type="submission" date="2016-04" db="EMBL/GenBank/DDBJ databases">
        <title>Complete genome sequence of Thermococcus barossii type strain SHCK-94.</title>
        <authorList>
            <person name="Oger P.M."/>
        </authorList>
    </citation>
    <scope>NUCLEOTIDE SEQUENCE [LARGE SCALE GENOMIC DNA]</scope>
    <source>
        <strain evidence="5 6">SHCK-94</strain>
    </source>
</reference>
<keyword evidence="3" id="KW-0460">Magnesium</keyword>
<dbReference type="SUPFAM" id="SSF56784">
    <property type="entry name" value="HAD-like"/>
    <property type="match status" value="1"/>
</dbReference>
<dbReference type="InterPro" id="IPR033980">
    <property type="entry name" value="MPG_Pase_thermophiles"/>
</dbReference>
<dbReference type="KEGG" id="tbs:A3L01_01800"/>
<dbReference type="AlphaFoldDB" id="A0A2Z2MK23"/>
<name>A0A2Z2MK23_9EURY</name>
<dbReference type="GeneID" id="33325465"/>
<dbReference type="Proteomes" id="UP000250272">
    <property type="component" value="Chromosome"/>
</dbReference>
<evidence type="ECO:0000256" key="3">
    <source>
        <dbReference type="ARBA" id="ARBA00022842"/>
    </source>
</evidence>
<dbReference type="GO" id="GO:0005737">
    <property type="term" value="C:cytoplasm"/>
    <property type="evidence" value="ECO:0007669"/>
    <property type="project" value="InterPro"/>
</dbReference>
<sequence>MRVLFLDLDRTLLGDDYSPEPARPLLKALLGAGFEVVLNSSKTLAEQEYYRSAWGLRGPFIVENGSALVIPEGYFPFKVNGRRRGEYVVVELGERYGRIKAALDGLAEEYGLRYYGNCTLEEVMDFTGLPEGLARLAMKRDYSETIFTWKRAGFEGVLEGILEGMGLRVSRGSRFLGVTGNTDKGRAAKELLGLYSLLGKVESYALGDGENDLPLLDVVDHPFIVGNLRHRRAKNISSADELLEVVL</sequence>
<evidence type="ECO:0000313" key="5">
    <source>
        <dbReference type="EMBL" id="ASJ04164.1"/>
    </source>
</evidence>
<keyword evidence="2" id="KW-0378">Hydrolase</keyword>
<keyword evidence="6" id="KW-1185">Reference proteome</keyword>
<dbReference type="InterPro" id="IPR036412">
    <property type="entry name" value="HAD-like_sf"/>
</dbReference>
<protein>
    <recommendedName>
        <fullName evidence="4">Mannosyl-3-phosphoglycerate phosphatase</fullName>
        <ecNumber evidence="4">3.1.3.70</ecNumber>
    </recommendedName>
</protein>
<dbReference type="RefSeq" id="WP_088864198.1">
    <property type="nucleotide sequence ID" value="NZ_CP015101.1"/>
</dbReference>
<evidence type="ECO:0000313" key="6">
    <source>
        <dbReference type="Proteomes" id="UP000250272"/>
    </source>
</evidence>